<feature type="region of interest" description="Disordered" evidence="1">
    <location>
        <begin position="422"/>
        <end position="442"/>
    </location>
</feature>
<feature type="region of interest" description="Disordered" evidence="1">
    <location>
        <begin position="370"/>
        <end position="391"/>
    </location>
</feature>
<gene>
    <name evidence="3" type="ORF">BGW36DRAFT_461109</name>
</gene>
<dbReference type="AlphaFoldDB" id="A0AAD4PVS1"/>
<dbReference type="SMART" id="SM00694">
    <property type="entry name" value="DysFC"/>
    <property type="match status" value="1"/>
</dbReference>
<organism evidence="3 4">
    <name type="scientific">Talaromyces proteolyticus</name>
    <dbReference type="NCBI Taxonomy" id="1131652"/>
    <lineage>
        <taxon>Eukaryota</taxon>
        <taxon>Fungi</taxon>
        <taxon>Dikarya</taxon>
        <taxon>Ascomycota</taxon>
        <taxon>Pezizomycotina</taxon>
        <taxon>Eurotiomycetes</taxon>
        <taxon>Eurotiomycetidae</taxon>
        <taxon>Eurotiales</taxon>
        <taxon>Trichocomaceae</taxon>
        <taxon>Talaromyces</taxon>
        <taxon>Talaromyces sect. Bacilispori</taxon>
    </lineage>
</organism>
<evidence type="ECO:0000313" key="4">
    <source>
        <dbReference type="Proteomes" id="UP001201262"/>
    </source>
</evidence>
<evidence type="ECO:0000313" key="3">
    <source>
        <dbReference type="EMBL" id="KAH8697065.1"/>
    </source>
</evidence>
<keyword evidence="4" id="KW-1185">Reference proteome</keyword>
<name>A0AAD4PVS1_9EURO</name>
<evidence type="ECO:0000256" key="1">
    <source>
        <dbReference type="SAM" id="MobiDB-lite"/>
    </source>
</evidence>
<dbReference type="GO" id="GO:0016020">
    <property type="term" value="C:membrane"/>
    <property type="evidence" value="ECO:0007669"/>
    <property type="project" value="InterPro"/>
</dbReference>
<feature type="domain" description="Peroxin/Ferlin" evidence="2">
    <location>
        <begin position="201"/>
        <end position="237"/>
    </location>
</feature>
<feature type="region of interest" description="Disordered" evidence="1">
    <location>
        <begin position="67"/>
        <end position="108"/>
    </location>
</feature>
<dbReference type="Proteomes" id="UP001201262">
    <property type="component" value="Unassembled WGS sequence"/>
</dbReference>
<reference evidence="3" key="1">
    <citation type="submission" date="2021-12" db="EMBL/GenBank/DDBJ databases">
        <title>Convergent genome expansion in fungi linked to evolution of root-endophyte symbiosis.</title>
        <authorList>
            <consortium name="DOE Joint Genome Institute"/>
            <person name="Ke Y.-H."/>
            <person name="Bonito G."/>
            <person name="Liao H.-L."/>
            <person name="Looney B."/>
            <person name="Rojas-Flechas A."/>
            <person name="Nash J."/>
            <person name="Hameed K."/>
            <person name="Schadt C."/>
            <person name="Martin F."/>
            <person name="Crous P.W."/>
            <person name="Miettinen O."/>
            <person name="Magnuson J.K."/>
            <person name="Labbe J."/>
            <person name="Jacobson D."/>
            <person name="Doktycz M.J."/>
            <person name="Veneault-Fourrey C."/>
            <person name="Kuo A."/>
            <person name="Mondo S."/>
            <person name="Calhoun S."/>
            <person name="Riley R."/>
            <person name="Ohm R."/>
            <person name="LaButti K."/>
            <person name="Andreopoulos B."/>
            <person name="Pangilinan J."/>
            <person name="Nolan M."/>
            <person name="Tritt A."/>
            <person name="Clum A."/>
            <person name="Lipzen A."/>
            <person name="Daum C."/>
            <person name="Barry K."/>
            <person name="Grigoriev I.V."/>
            <person name="Vilgalys R."/>
        </authorList>
    </citation>
    <scope>NUCLEOTIDE SEQUENCE</scope>
    <source>
        <strain evidence="3">PMI_201</strain>
    </source>
</reference>
<dbReference type="PANTHER" id="PTHR23250:SF1">
    <property type="entry name" value="TECTONIN BETA-PROPELLER REPEAT-CONTAINING PROTEIN 1"/>
    <property type="match status" value="1"/>
</dbReference>
<dbReference type="PANTHER" id="PTHR23250">
    <property type="entry name" value="DYSFERLIN-RELATED"/>
    <property type="match status" value="1"/>
</dbReference>
<dbReference type="RefSeq" id="XP_046071766.1">
    <property type="nucleotide sequence ID" value="XM_046222121.1"/>
</dbReference>
<feature type="compositionally biased region" description="Polar residues" evidence="1">
    <location>
        <begin position="77"/>
        <end position="93"/>
    </location>
</feature>
<dbReference type="InterPro" id="IPR051513">
    <property type="entry name" value="Tectonin_beta-prop"/>
</dbReference>
<feature type="region of interest" description="Disordered" evidence="1">
    <location>
        <begin position="13"/>
        <end position="37"/>
    </location>
</feature>
<accession>A0AAD4PVS1</accession>
<protein>
    <recommendedName>
        <fullName evidence="2">Peroxin/Ferlin domain-containing protein</fullName>
    </recommendedName>
</protein>
<sequence length="459" mass="52497">MANITCQGSISLVDNTASSQPPERVLTHTTSAPGLPSITRLFTKSSVKSELAKRKYAKWQRERLDMPDSAGLKRNSTRYSLTDNQSDSRSAVQDTEDSRERQNPNLELLNVVPTQTRSVDLDAKPASELDILYENQRGWFFFGIPFYSDRSLLQFDPSAWVTKDYNDSPVDITNAQVPDPSWEWAWQTWFVDMSDDVDEEGWQYSISFGMKWGWHGTHPWFHSWVRRRRWVRLRTKKKHMRGRARADETGWELAHRLNEDYFTIHSQNVMSREPSLLADPTISSPANNRQSVGTSLDGLVIEDIEDIPTLLQALKDAIIDRERVEILKKFLAQGGEELFYLAEQVPEILSLFVFQTSRWQFLNLIQDSIDQESSENTSPSKSDDKEIEARRRRRNNLSKTLDAINKEISGYEVFDITKEAQVGSGGSFKSSPGKARESSISEIRGIPKAANIGKEGHIY</sequence>
<dbReference type="InterPro" id="IPR006614">
    <property type="entry name" value="Peroxin/Ferlin"/>
</dbReference>
<dbReference type="GeneID" id="70252408"/>
<proteinExistence type="predicted"/>
<dbReference type="EMBL" id="JAJTJA010000006">
    <property type="protein sequence ID" value="KAH8697065.1"/>
    <property type="molecule type" value="Genomic_DNA"/>
</dbReference>
<evidence type="ECO:0000259" key="2">
    <source>
        <dbReference type="SMART" id="SM00694"/>
    </source>
</evidence>
<comment type="caution">
    <text evidence="3">The sequence shown here is derived from an EMBL/GenBank/DDBJ whole genome shotgun (WGS) entry which is preliminary data.</text>
</comment>
<feature type="compositionally biased region" description="Polar residues" evidence="1">
    <location>
        <begin position="13"/>
        <end position="32"/>
    </location>
</feature>